<dbReference type="SUPFAM" id="SSF53623">
    <property type="entry name" value="MurD-like peptide ligases, catalytic domain"/>
    <property type="match status" value="1"/>
</dbReference>
<proteinExistence type="inferred from homology"/>
<dbReference type="Pfam" id="PF02875">
    <property type="entry name" value="Mur_ligase_C"/>
    <property type="match status" value="1"/>
</dbReference>
<evidence type="ECO:0000256" key="4">
    <source>
        <dbReference type="ARBA" id="ARBA00022598"/>
    </source>
</evidence>
<dbReference type="InterPro" id="IPR018109">
    <property type="entry name" value="Folylpolyglutamate_synth_CS"/>
</dbReference>
<dbReference type="GO" id="GO:0005524">
    <property type="term" value="F:ATP binding"/>
    <property type="evidence" value="ECO:0007669"/>
    <property type="project" value="UniProtKB-KW"/>
</dbReference>
<keyword evidence="8" id="KW-0460">Magnesium</keyword>
<comment type="similarity">
    <text evidence="2 11">Belongs to the folylpolyglutamate synthase family.</text>
</comment>
<gene>
    <name evidence="14" type="ORF">I6N95_24080</name>
</gene>
<evidence type="ECO:0000256" key="10">
    <source>
        <dbReference type="ARBA" id="ARBA00047493"/>
    </source>
</evidence>
<dbReference type="PIRSF" id="PIRSF001563">
    <property type="entry name" value="Folylpolyglu_synth"/>
    <property type="match status" value="1"/>
</dbReference>
<dbReference type="Gene3D" id="3.40.1190.10">
    <property type="entry name" value="Mur-like, catalytic domain"/>
    <property type="match status" value="1"/>
</dbReference>
<evidence type="ECO:0000259" key="13">
    <source>
        <dbReference type="Pfam" id="PF08245"/>
    </source>
</evidence>
<dbReference type="FunFam" id="3.40.1190.10:FF:000011">
    <property type="entry name" value="Folylpolyglutamate synthase/dihydrofolate synthase"/>
    <property type="match status" value="1"/>
</dbReference>
<evidence type="ECO:0000256" key="9">
    <source>
        <dbReference type="ARBA" id="ARBA00030592"/>
    </source>
</evidence>
<keyword evidence="5" id="KW-0479">Metal-binding</keyword>
<evidence type="ECO:0000256" key="6">
    <source>
        <dbReference type="ARBA" id="ARBA00022741"/>
    </source>
</evidence>
<evidence type="ECO:0000313" key="14">
    <source>
        <dbReference type="EMBL" id="MBP1044093.1"/>
    </source>
</evidence>
<name>A0A940PJL6_9ENTE</name>
<feature type="domain" description="Mur ligase C-terminal" evidence="12">
    <location>
        <begin position="299"/>
        <end position="416"/>
    </location>
</feature>
<keyword evidence="15" id="KW-1185">Reference proteome</keyword>
<dbReference type="PANTHER" id="PTHR11136">
    <property type="entry name" value="FOLYLPOLYGLUTAMATE SYNTHASE-RELATED"/>
    <property type="match status" value="1"/>
</dbReference>
<comment type="catalytic activity">
    <reaction evidence="10">
        <text>(6S)-5,6,7,8-tetrahydrofolyl-(gamma-L-Glu)(n) + L-glutamate + ATP = (6S)-5,6,7,8-tetrahydrofolyl-(gamma-L-Glu)(n+1) + ADP + phosphate + H(+)</text>
        <dbReference type="Rhea" id="RHEA:10580"/>
        <dbReference type="Rhea" id="RHEA-COMP:14738"/>
        <dbReference type="Rhea" id="RHEA-COMP:14740"/>
        <dbReference type="ChEBI" id="CHEBI:15378"/>
        <dbReference type="ChEBI" id="CHEBI:29985"/>
        <dbReference type="ChEBI" id="CHEBI:30616"/>
        <dbReference type="ChEBI" id="CHEBI:43474"/>
        <dbReference type="ChEBI" id="CHEBI:141005"/>
        <dbReference type="ChEBI" id="CHEBI:456216"/>
        <dbReference type="EC" id="6.3.2.17"/>
    </reaction>
</comment>
<dbReference type="InterPro" id="IPR004101">
    <property type="entry name" value="Mur_ligase_C"/>
</dbReference>
<comment type="cofactor">
    <cofactor evidence="1">
        <name>Mg(2+)</name>
        <dbReference type="ChEBI" id="CHEBI:18420"/>
    </cofactor>
</comment>
<keyword evidence="6 11" id="KW-0547">Nucleotide-binding</keyword>
<organism evidence="14 15">
    <name type="scientific">Vagococcus allomyrinae</name>
    <dbReference type="NCBI Taxonomy" id="2794353"/>
    <lineage>
        <taxon>Bacteria</taxon>
        <taxon>Bacillati</taxon>
        <taxon>Bacillota</taxon>
        <taxon>Bacilli</taxon>
        <taxon>Lactobacillales</taxon>
        <taxon>Enterococcaceae</taxon>
        <taxon>Vagococcus</taxon>
    </lineage>
</organism>
<dbReference type="InterPro" id="IPR036565">
    <property type="entry name" value="Mur-like_cat_sf"/>
</dbReference>
<evidence type="ECO:0000259" key="12">
    <source>
        <dbReference type="Pfam" id="PF02875"/>
    </source>
</evidence>
<dbReference type="GO" id="GO:0046872">
    <property type="term" value="F:metal ion binding"/>
    <property type="evidence" value="ECO:0007669"/>
    <property type="project" value="UniProtKB-KW"/>
</dbReference>
<feature type="domain" description="Mur ligase central" evidence="13">
    <location>
        <begin position="44"/>
        <end position="269"/>
    </location>
</feature>
<keyword evidence="4 11" id="KW-0436">Ligase</keyword>
<dbReference type="Gene3D" id="3.90.190.20">
    <property type="entry name" value="Mur ligase, C-terminal domain"/>
    <property type="match status" value="1"/>
</dbReference>
<dbReference type="InterPro" id="IPR013221">
    <property type="entry name" value="Mur_ligase_cen"/>
</dbReference>
<dbReference type="GO" id="GO:0005737">
    <property type="term" value="C:cytoplasm"/>
    <property type="evidence" value="ECO:0007669"/>
    <property type="project" value="TreeGrafter"/>
</dbReference>
<evidence type="ECO:0000256" key="2">
    <source>
        <dbReference type="ARBA" id="ARBA00008276"/>
    </source>
</evidence>
<evidence type="ECO:0000256" key="1">
    <source>
        <dbReference type="ARBA" id="ARBA00001946"/>
    </source>
</evidence>
<dbReference type="InterPro" id="IPR036615">
    <property type="entry name" value="Mur_ligase_C_dom_sf"/>
</dbReference>
<accession>A0A940PJL6</accession>
<protein>
    <recommendedName>
        <fullName evidence="3">tetrahydrofolate synthase</fullName>
        <ecNumber evidence="3">6.3.2.17</ecNumber>
    </recommendedName>
    <alternativeName>
        <fullName evidence="9">Tetrahydrofolylpolyglutamate synthase</fullName>
    </alternativeName>
</protein>
<dbReference type="NCBIfam" id="TIGR01499">
    <property type="entry name" value="folC"/>
    <property type="match status" value="1"/>
</dbReference>
<dbReference type="PANTHER" id="PTHR11136:SF0">
    <property type="entry name" value="DIHYDROFOLATE SYNTHETASE-RELATED"/>
    <property type="match status" value="1"/>
</dbReference>
<evidence type="ECO:0000256" key="3">
    <source>
        <dbReference type="ARBA" id="ARBA00013025"/>
    </source>
</evidence>
<dbReference type="GO" id="GO:0008841">
    <property type="term" value="F:dihydrofolate synthase activity"/>
    <property type="evidence" value="ECO:0007669"/>
    <property type="project" value="TreeGrafter"/>
</dbReference>
<dbReference type="PROSITE" id="PS01012">
    <property type="entry name" value="FOLYLPOLYGLU_SYNT_2"/>
    <property type="match status" value="1"/>
</dbReference>
<dbReference type="AlphaFoldDB" id="A0A940PJL6"/>
<dbReference type="Pfam" id="PF08245">
    <property type="entry name" value="Mur_ligase_M"/>
    <property type="match status" value="1"/>
</dbReference>
<dbReference type="EMBL" id="JAEEGA010000022">
    <property type="protein sequence ID" value="MBP1044093.1"/>
    <property type="molecule type" value="Genomic_DNA"/>
</dbReference>
<dbReference type="RefSeq" id="WP_209532267.1">
    <property type="nucleotide sequence ID" value="NZ_JAEEGA010000022.1"/>
</dbReference>
<dbReference type="PROSITE" id="PS01011">
    <property type="entry name" value="FOLYLPOLYGLU_SYNT_1"/>
    <property type="match status" value="1"/>
</dbReference>
<dbReference type="EC" id="6.3.2.17" evidence="3"/>
<comment type="caution">
    <text evidence="14">The sequence shown here is derived from an EMBL/GenBank/DDBJ whole genome shotgun (WGS) entry which is preliminary data.</text>
</comment>
<dbReference type="InterPro" id="IPR001645">
    <property type="entry name" value="Folylpolyglutamate_synth"/>
</dbReference>
<reference evidence="14" key="1">
    <citation type="submission" date="2020-12" db="EMBL/GenBank/DDBJ databases">
        <title>Vagococcus allomyrinae sp. nov. and Enterococcus lavae sp. nov., isolated from the larvae of Allomyrina dichotoma.</title>
        <authorList>
            <person name="Lee S.D."/>
        </authorList>
    </citation>
    <scope>NUCLEOTIDE SEQUENCE</scope>
    <source>
        <strain evidence="14">BWB3-3</strain>
    </source>
</reference>
<sequence>MTYMEALEWIHSRLPFGSRPGLDRINGLLDRLDNPQNKIKTIHIGGTNGKGSTVTFLRCLLEEAGLVVGTFTSPYITAFNERIAINNRPIADDHLVALVKKFQPLVAELDEQPEIAGATEFEIITAMMFDYFYSESVDVAIVEVGLGGTLDCTNVMTPLISGITTIGLDHMDILGDTLPQIAEQKAGIIKEGRPVVTGNISTDALDVLVAEAARKSSPIAQYQVDYHITNQRSLGIEGESFEFSSQDFQLAVKIPLIGQHQRDNAGLALELFRQLGPSLGYDPSQVDCSSALLKAEWAGRMETISEAPLVLIDGAHNEPAVQVLVDNLRLEFPDRQIYTIFAAIKPKAVEKMLQLLLTVPKMHLHVTTFDYPKAYELTDYPLTELEEIELIEDWQKSLMELKEQLKPDDVLLVTGSLYFISQVRSFLLG</sequence>
<evidence type="ECO:0000256" key="8">
    <source>
        <dbReference type="ARBA" id="ARBA00022842"/>
    </source>
</evidence>
<dbReference type="SUPFAM" id="SSF53244">
    <property type="entry name" value="MurD-like peptide ligases, peptide-binding domain"/>
    <property type="match status" value="1"/>
</dbReference>
<evidence type="ECO:0000256" key="5">
    <source>
        <dbReference type="ARBA" id="ARBA00022723"/>
    </source>
</evidence>
<dbReference type="GO" id="GO:0004326">
    <property type="term" value="F:tetrahydrofolylpolyglutamate synthase activity"/>
    <property type="evidence" value="ECO:0007669"/>
    <property type="project" value="UniProtKB-EC"/>
</dbReference>
<dbReference type="Proteomes" id="UP000674938">
    <property type="component" value="Unassembled WGS sequence"/>
</dbReference>
<evidence type="ECO:0000256" key="11">
    <source>
        <dbReference type="PIRNR" id="PIRNR001563"/>
    </source>
</evidence>
<evidence type="ECO:0000313" key="15">
    <source>
        <dbReference type="Proteomes" id="UP000674938"/>
    </source>
</evidence>
<evidence type="ECO:0000256" key="7">
    <source>
        <dbReference type="ARBA" id="ARBA00022840"/>
    </source>
</evidence>
<keyword evidence="7 11" id="KW-0067">ATP-binding</keyword>